<dbReference type="EMBL" id="AP004854">
    <property type="protein sequence ID" value="BAD15804.1"/>
    <property type="molecule type" value="Genomic_DNA"/>
</dbReference>
<dbReference type="AlphaFoldDB" id="Q6Z7H9"/>
<dbReference type="Proteomes" id="UP000000763">
    <property type="component" value="Chromosome 2"/>
</dbReference>
<evidence type="ECO:0000313" key="2">
    <source>
        <dbReference type="EMBL" id="BAD15804.1"/>
    </source>
</evidence>
<organism evidence="2 3">
    <name type="scientific">Oryza sativa subsp. japonica</name>
    <name type="common">Rice</name>
    <dbReference type="NCBI Taxonomy" id="39947"/>
    <lineage>
        <taxon>Eukaryota</taxon>
        <taxon>Viridiplantae</taxon>
        <taxon>Streptophyta</taxon>
        <taxon>Embryophyta</taxon>
        <taxon>Tracheophyta</taxon>
        <taxon>Spermatophyta</taxon>
        <taxon>Magnoliopsida</taxon>
        <taxon>Liliopsida</taxon>
        <taxon>Poales</taxon>
        <taxon>Poaceae</taxon>
        <taxon>BOP clade</taxon>
        <taxon>Oryzoideae</taxon>
        <taxon>Oryzeae</taxon>
        <taxon>Oryzinae</taxon>
        <taxon>Oryza</taxon>
        <taxon>Oryza sativa</taxon>
    </lineage>
</organism>
<name>Q6Z7H9_ORYSJ</name>
<proteinExistence type="predicted"/>
<sequence>MGVAGAQWAWWRVGRRPAAGGQKATAGGGRHRPRSPLGAAPAPRAVVLQLYACHGHHGHGGARGSVGSVVVHLLAWSSSSSMRALADTVSTTSSALSSSATSPSRARRRRCSRLRFSVHIMKKVCSLLELHYPLTSSEYETQVI</sequence>
<protein>
    <submittedName>
        <fullName evidence="2">Uncharacterized protein</fullName>
    </submittedName>
</protein>
<reference evidence="3" key="1">
    <citation type="journal article" date="2005" name="Nature">
        <title>The map-based sequence of the rice genome.</title>
        <authorList>
            <consortium name="International rice genome sequencing project (IRGSP)"/>
            <person name="Matsumoto T."/>
            <person name="Wu J."/>
            <person name="Kanamori H."/>
            <person name="Katayose Y."/>
            <person name="Fujisawa M."/>
            <person name="Namiki N."/>
            <person name="Mizuno H."/>
            <person name="Yamamoto K."/>
            <person name="Antonio B.A."/>
            <person name="Baba T."/>
            <person name="Sakata K."/>
            <person name="Nagamura Y."/>
            <person name="Aoki H."/>
            <person name="Arikawa K."/>
            <person name="Arita K."/>
            <person name="Bito T."/>
            <person name="Chiden Y."/>
            <person name="Fujitsuka N."/>
            <person name="Fukunaka R."/>
            <person name="Hamada M."/>
            <person name="Harada C."/>
            <person name="Hayashi A."/>
            <person name="Hijishita S."/>
            <person name="Honda M."/>
            <person name="Hosokawa S."/>
            <person name="Ichikawa Y."/>
            <person name="Idonuma A."/>
            <person name="Iijima M."/>
            <person name="Ikeda M."/>
            <person name="Ikeno M."/>
            <person name="Ito K."/>
            <person name="Ito S."/>
            <person name="Ito T."/>
            <person name="Ito Y."/>
            <person name="Ito Y."/>
            <person name="Iwabuchi A."/>
            <person name="Kamiya K."/>
            <person name="Karasawa W."/>
            <person name="Kurita K."/>
            <person name="Katagiri S."/>
            <person name="Kikuta A."/>
            <person name="Kobayashi H."/>
            <person name="Kobayashi N."/>
            <person name="Machita K."/>
            <person name="Maehara T."/>
            <person name="Masukawa M."/>
            <person name="Mizubayashi T."/>
            <person name="Mukai Y."/>
            <person name="Nagasaki H."/>
            <person name="Nagata Y."/>
            <person name="Naito S."/>
            <person name="Nakashima M."/>
            <person name="Nakama Y."/>
            <person name="Nakamichi Y."/>
            <person name="Nakamura M."/>
            <person name="Meguro A."/>
            <person name="Negishi M."/>
            <person name="Ohta I."/>
            <person name="Ohta T."/>
            <person name="Okamoto M."/>
            <person name="Ono N."/>
            <person name="Saji S."/>
            <person name="Sakaguchi M."/>
            <person name="Sakai K."/>
            <person name="Shibata M."/>
            <person name="Shimokawa T."/>
            <person name="Song J."/>
            <person name="Takazaki Y."/>
            <person name="Terasawa K."/>
            <person name="Tsugane M."/>
            <person name="Tsuji K."/>
            <person name="Ueda S."/>
            <person name="Waki K."/>
            <person name="Yamagata H."/>
            <person name="Yamamoto M."/>
            <person name="Yamamoto S."/>
            <person name="Yamane H."/>
            <person name="Yoshiki S."/>
            <person name="Yoshihara R."/>
            <person name="Yukawa K."/>
            <person name="Zhong H."/>
            <person name="Yano M."/>
            <person name="Yuan Q."/>
            <person name="Ouyang S."/>
            <person name="Liu J."/>
            <person name="Jones K.M."/>
            <person name="Gansberger K."/>
            <person name="Moffat K."/>
            <person name="Hill J."/>
            <person name="Bera J."/>
            <person name="Fadrosh D."/>
            <person name="Jin S."/>
            <person name="Johri S."/>
            <person name="Kim M."/>
            <person name="Overton L."/>
            <person name="Reardon M."/>
            <person name="Tsitrin T."/>
            <person name="Vuong H."/>
            <person name="Weaver B."/>
            <person name="Ciecko A."/>
            <person name="Tallon L."/>
            <person name="Jackson J."/>
            <person name="Pai G."/>
            <person name="Aken S.V."/>
            <person name="Utterback T."/>
            <person name="Reidmuller S."/>
            <person name="Feldblyum T."/>
            <person name="Hsiao J."/>
            <person name="Zismann V."/>
            <person name="Iobst S."/>
            <person name="de Vazeille A.R."/>
            <person name="Buell C.R."/>
            <person name="Ying K."/>
            <person name="Li Y."/>
            <person name="Lu T."/>
            <person name="Huang Y."/>
            <person name="Zhao Q."/>
            <person name="Feng Q."/>
            <person name="Zhang L."/>
            <person name="Zhu J."/>
            <person name="Weng Q."/>
            <person name="Mu J."/>
            <person name="Lu Y."/>
            <person name="Fan D."/>
            <person name="Liu Y."/>
            <person name="Guan J."/>
            <person name="Zhang Y."/>
            <person name="Yu S."/>
            <person name="Liu X."/>
            <person name="Zhang Y."/>
            <person name="Hong G."/>
            <person name="Han B."/>
            <person name="Choisne N."/>
            <person name="Demange N."/>
            <person name="Orjeda G."/>
            <person name="Samain S."/>
            <person name="Cattolico L."/>
            <person name="Pelletier E."/>
            <person name="Couloux A."/>
            <person name="Segurens B."/>
            <person name="Wincker P."/>
            <person name="D'Hont A."/>
            <person name="Scarpelli C."/>
            <person name="Weissenbach J."/>
            <person name="Salanoubat M."/>
            <person name="Quetier F."/>
            <person name="Yu Y."/>
            <person name="Kim H.R."/>
            <person name="Rambo T."/>
            <person name="Currie J."/>
            <person name="Collura K."/>
            <person name="Luo M."/>
            <person name="Yang T."/>
            <person name="Ammiraju J.S.S."/>
            <person name="Engler F."/>
            <person name="Soderlund C."/>
            <person name="Wing R.A."/>
            <person name="Palmer L.E."/>
            <person name="de la Bastide M."/>
            <person name="Spiegel L."/>
            <person name="Nascimento L."/>
            <person name="Zutavern T."/>
            <person name="O'Shaughnessy A."/>
            <person name="Dike S."/>
            <person name="Dedhia N."/>
            <person name="Preston R."/>
            <person name="Balija V."/>
            <person name="McCombie W.R."/>
            <person name="Chow T."/>
            <person name="Chen H."/>
            <person name="Chung M."/>
            <person name="Chen C."/>
            <person name="Shaw J."/>
            <person name="Wu H."/>
            <person name="Hsiao K."/>
            <person name="Chao Y."/>
            <person name="Chu M."/>
            <person name="Cheng C."/>
            <person name="Hour A."/>
            <person name="Lee P."/>
            <person name="Lin S."/>
            <person name="Lin Y."/>
            <person name="Liou J."/>
            <person name="Liu S."/>
            <person name="Hsing Y."/>
            <person name="Raghuvanshi S."/>
            <person name="Mohanty A."/>
            <person name="Bharti A.K."/>
            <person name="Gaur A."/>
            <person name="Gupta V."/>
            <person name="Kumar D."/>
            <person name="Ravi V."/>
            <person name="Vij S."/>
            <person name="Kapur A."/>
            <person name="Khurana P."/>
            <person name="Khurana P."/>
            <person name="Khurana J.P."/>
            <person name="Tyagi A.K."/>
            <person name="Gaikwad K."/>
            <person name="Singh A."/>
            <person name="Dalal V."/>
            <person name="Srivastava S."/>
            <person name="Dixit A."/>
            <person name="Pal A.K."/>
            <person name="Ghazi I.A."/>
            <person name="Yadav M."/>
            <person name="Pandit A."/>
            <person name="Bhargava A."/>
            <person name="Sureshbabu K."/>
            <person name="Batra K."/>
            <person name="Sharma T.R."/>
            <person name="Mohapatra T."/>
            <person name="Singh N.K."/>
            <person name="Messing J."/>
            <person name="Nelson A.B."/>
            <person name="Fuks G."/>
            <person name="Kavchok S."/>
            <person name="Keizer G."/>
            <person name="Linton E."/>
            <person name="Llaca V."/>
            <person name="Song R."/>
            <person name="Tanyolac B."/>
            <person name="Young S."/>
            <person name="Ho-Il K."/>
            <person name="Hahn J.H."/>
            <person name="Sangsakoo G."/>
            <person name="Vanavichit A."/>
            <person name="de Mattos Luiz.A.T."/>
            <person name="Zimmer P.D."/>
            <person name="Malone G."/>
            <person name="Dellagostin O."/>
            <person name="de Oliveira A.C."/>
            <person name="Bevan M."/>
            <person name="Bancroft I."/>
            <person name="Minx P."/>
            <person name="Cordum H."/>
            <person name="Wilson R."/>
            <person name="Cheng Z."/>
            <person name="Jin W."/>
            <person name="Jiang J."/>
            <person name="Leong S.A."/>
            <person name="Iwama H."/>
            <person name="Gojobori T."/>
            <person name="Itoh T."/>
            <person name="Niimura Y."/>
            <person name="Fujii Y."/>
            <person name="Habara T."/>
            <person name="Sakai H."/>
            <person name="Sato Y."/>
            <person name="Wilson G."/>
            <person name="Kumar K."/>
            <person name="McCouch S."/>
            <person name="Juretic N."/>
            <person name="Hoen D."/>
            <person name="Wright S."/>
            <person name="Bruskiewich R."/>
            <person name="Bureau T."/>
            <person name="Miyao A."/>
            <person name="Hirochika H."/>
            <person name="Nishikawa T."/>
            <person name="Kadowaki K."/>
            <person name="Sugiura M."/>
            <person name="Burr B."/>
            <person name="Sasaki T."/>
        </authorList>
    </citation>
    <scope>NUCLEOTIDE SEQUENCE [LARGE SCALE GENOMIC DNA]</scope>
    <source>
        <strain evidence="3">cv. Nipponbare</strain>
    </source>
</reference>
<evidence type="ECO:0000256" key="1">
    <source>
        <dbReference type="SAM" id="MobiDB-lite"/>
    </source>
</evidence>
<accession>Q6Z7H9</accession>
<feature type="region of interest" description="Disordered" evidence="1">
    <location>
        <begin position="16"/>
        <end position="39"/>
    </location>
</feature>
<gene>
    <name evidence="2" type="primary">OJ1521_G01.30</name>
</gene>
<evidence type="ECO:0000313" key="3">
    <source>
        <dbReference type="Proteomes" id="UP000000763"/>
    </source>
</evidence>
<reference evidence="3" key="2">
    <citation type="journal article" date="2008" name="Nucleic Acids Res.">
        <title>The rice annotation project database (RAP-DB): 2008 update.</title>
        <authorList>
            <consortium name="The rice annotation project (RAP)"/>
        </authorList>
    </citation>
    <scope>GENOME REANNOTATION</scope>
    <source>
        <strain evidence="3">cv. Nipponbare</strain>
    </source>
</reference>